<dbReference type="Proteomes" id="UP000257109">
    <property type="component" value="Unassembled WGS sequence"/>
</dbReference>
<sequence length="133" mass="14883">MAFNFEIFMLLHVPRDQNKQADLLAKLASTQKRGQQKSVIHESLSTPTIDRQEVWGIEGRGIWMGPFLAYLKEDQLPEDPGEAKKIAREASKCVDREEAADIIQEVHEGVCGTHIEGRALASKFPGPDITSRL</sequence>
<evidence type="ECO:0000313" key="1">
    <source>
        <dbReference type="EMBL" id="RDX95217.1"/>
    </source>
</evidence>
<dbReference type="EMBL" id="QJKJ01004182">
    <property type="protein sequence ID" value="RDX95217.1"/>
    <property type="molecule type" value="Genomic_DNA"/>
</dbReference>
<keyword evidence="2" id="KW-1185">Reference proteome</keyword>
<dbReference type="AlphaFoldDB" id="A0A371GXE6"/>
<protein>
    <recommendedName>
        <fullName evidence="3">RNase H type-1 domain-containing protein</fullName>
    </recommendedName>
</protein>
<dbReference type="PANTHER" id="PTHR48475:SF2">
    <property type="entry name" value="RIBONUCLEASE H"/>
    <property type="match status" value="1"/>
</dbReference>
<proteinExistence type="predicted"/>
<gene>
    <name evidence="1" type="ORF">CR513_22283</name>
</gene>
<evidence type="ECO:0000313" key="2">
    <source>
        <dbReference type="Proteomes" id="UP000257109"/>
    </source>
</evidence>
<accession>A0A371GXE6</accession>
<comment type="caution">
    <text evidence="1">The sequence shown here is derived from an EMBL/GenBank/DDBJ whole genome shotgun (WGS) entry which is preliminary data.</text>
</comment>
<organism evidence="1 2">
    <name type="scientific">Mucuna pruriens</name>
    <name type="common">Velvet bean</name>
    <name type="synonym">Dolichos pruriens</name>
    <dbReference type="NCBI Taxonomy" id="157652"/>
    <lineage>
        <taxon>Eukaryota</taxon>
        <taxon>Viridiplantae</taxon>
        <taxon>Streptophyta</taxon>
        <taxon>Embryophyta</taxon>
        <taxon>Tracheophyta</taxon>
        <taxon>Spermatophyta</taxon>
        <taxon>Magnoliopsida</taxon>
        <taxon>eudicotyledons</taxon>
        <taxon>Gunneridae</taxon>
        <taxon>Pentapetalae</taxon>
        <taxon>rosids</taxon>
        <taxon>fabids</taxon>
        <taxon>Fabales</taxon>
        <taxon>Fabaceae</taxon>
        <taxon>Papilionoideae</taxon>
        <taxon>50 kb inversion clade</taxon>
        <taxon>NPAAA clade</taxon>
        <taxon>indigoferoid/millettioid clade</taxon>
        <taxon>Phaseoleae</taxon>
        <taxon>Mucuna</taxon>
    </lineage>
</organism>
<reference evidence="1" key="1">
    <citation type="submission" date="2018-05" db="EMBL/GenBank/DDBJ databases">
        <title>Draft genome of Mucuna pruriens seed.</title>
        <authorList>
            <person name="Nnadi N.E."/>
            <person name="Vos R."/>
            <person name="Hasami M.H."/>
            <person name="Devisetty U.K."/>
            <person name="Aguiy J.C."/>
        </authorList>
    </citation>
    <scope>NUCLEOTIDE SEQUENCE [LARGE SCALE GENOMIC DNA]</scope>
    <source>
        <strain evidence="1">JCA_2017</strain>
    </source>
</reference>
<dbReference type="OrthoDB" id="1427860at2759"/>
<dbReference type="PANTHER" id="PTHR48475">
    <property type="entry name" value="RIBONUCLEASE H"/>
    <property type="match status" value="1"/>
</dbReference>
<feature type="non-terminal residue" evidence="1">
    <location>
        <position position="1"/>
    </location>
</feature>
<evidence type="ECO:0008006" key="3">
    <source>
        <dbReference type="Google" id="ProtNLM"/>
    </source>
</evidence>
<name>A0A371GXE6_MUCPR</name>